<dbReference type="EMBL" id="MDYO01000040">
    <property type="protein sequence ID" value="OQD92515.1"/>
    <property type="molecule type" value="Genomic_DNA"/>
</dbReference>
<proteinExistence type="predicted"/>
<organism evidence="1 2">
    <name type="scientific">Penicillium solitum</name>
    <dbReference type="NCBI Taxonomy" id="60172"/>
    <lineage>
        <taxon>Eukaryota</taxon>
        <taxon>Fungi</taxon>
        <taxon>Dikarya</taxon>
        <taxon>Ascomycota</taxon>
        <taxon>Pezizomycotina</taxon>
        <taxon>Eurotiomycetes</taxon>
        <taxon>Eurotiomycetidae</taxon>
        <taxon>Eurotiales</taxon>
        <taxon>Aspergillaceae</taxon>
        <taxon>Penicillium</taxon>
    </lineage>
</organism>
<keyword evidence="2" id="KW-1185">Reference proteome</keyword>
<protein>
    <submittedName>
        <fullName evidence="1">Uncharacterized protein</fullName>
    </submittedName>
</protein>
<sequence>MDSLSPIIVRPNLTSQLRSQTRITKKYNVWRSNPGQFASKTRLPSPNLEYTANAYAFTVPLDAAHSLTGNISYHVQYVGGVGDVKLGKQWRRLAPNPGKKYRLDRYAETCYLIRQPCVSGIAFWWLSRQLAEAVPIA</sequence>
<dbReference type="AlphaFoldDB" id="A0A1V6QTH5"/>
<accession>A0A1V6QTH5</accession>
<name>A0A1V6QTH5_9EURO</name>
<gene>
    <name evidence="1" type="ORF">PENSOL_c040G00673</name>
</gene>
<evidence type="ECO:0000313" key="2">
    <source>
        <dbReference type="Proteomes" id="UP000191612"/>
    </source>
</evidence>
<reference evidence="2" key="1">
    <citation type="journal article" date="2017" name="Nat. Microbiol.">
        <title>Global analysis of biosynthetic gene clusters reveals vast potential of secondary metabolite production in Penicillium species.</title>
        <authorList>
            <person name="Nielsen J.C."/>
            <person name="Grijseels S."/>
            <person name="Prigent S."/>
            <person name="Ji B."/>
            <person name="Dainat J."/>
            <person name="Nielsen K.F."/>
            <person name="Frisvad J.C."/>
            <person name="Workman M."/>
            <person name="Nielsen J."/>
        </authorList>
    </citation>
    <scope>NUCLEOTIDE SEQUENCE [LARGE SCALE GENOMIC DNA]</scope>
    <source>
        <strain evidence="2">IBT 29525</strain>
    </source>
</reference>
<comment type="caution">
    <text evidence="1">The sequence shown here is derived from an EMBL/GenBank/DDBJ whole genome shotgun (WGS) entry which is preliminary data.</text>
</comment>
<dbReference type="Proteomes" id="UP000191612">
    <property type="component" value="Unassembled WGS sequence"/>
</dbReference>
<evidence type="ECO:0000313" key="1">
    <source>
        <dbReference type="EMBL" id="OQD92515.1"/>
    </source>
</evidence>